<comment type="subcellular location">
    <subcellularLocation>
        <location evidence="1">Nucleus</location>
    </subcellularLocation>
</comment>
<feature type="region of interest" description="Disordered" evidence="5">
    <location>
        <begin position="724"/>
        <end position="748"/>
    </location>
</feature>
<feature type="region of interest" description="Disordered" evidence="5">
    <location>
        <begin position="1"/>
        <end position="42"/>
    </location>
</feature>
<dbReference type="AlphaFoldDB" id="A0AAV0R6X6"/>
<dbReference type="Pfam" id="PF00076">
    <property type="entry name" value="RRM_1"/>
    <property type="match status" value="2"/>
</dbReference>
<accession>A0AAV0R6X6</accession>
<feature type="region of interest" description="Disordered" evidence="5">
    <location>
        <begin position="551"/>
        <end position="638"/>
    </location>
</feature>
<keyword evidence="8" id="KW-1185">Reference proteome</keyword>
<feature type="region of interest" description="Disordered" evidence="5">
    <location>
        <begin position="656"/>
        <end position="677"/>
    </location>
</feature>
<feature type="domain" description="RRM" evidence="6">
    <location>
        <begin position="131"/>
        <end position="205"/>
    </location>
</feature>
<evidence type="ECO:0000256" key="3">
    <source>
        <dbReference type="ARBA" id="ARBA00023242"/>
    </source>
</evidence>
<keyword evidence="3" id="KW-0539">Nucleus</keyword>
<protein>
    <recommendedName>
        <fullName evidence="6">RRM domain-containing protein</fullName>
    </recommendedName>
</protein>
<dbReference type="Gene3D" id="3.30.70.330">
    <property type="match status" value="2"/>
</dbReference>
<dbReference type="Proteomes" id="UP001154282">
    <property type="component" value="Unassembled WGS sequence"/>
</dbReference>
<dbReference type="InterPro" id="IPR012921">
    <property type="entry name" value="SPOC_C"/>
</dbReference>
<dbReference type="PROSITE" id="PS50102">
    <property type="entry name" value="RRM"/>
    <property type="match status" value="2"/>
</dbReference>
<dbReference type="SUPFAM" id="SSF54928">
    <property type="entry name" value="RNA-binding domain, RBD"/>
    <property type="match status" value="2"/>
</dbReference>
<comment type="caution">
    <text evidence="7">The sequence shown here is derived from an EMBL/GenBank/DDBJ whole genome shotgun (WGS) entry which is preliminary data.</text>
</comment>
<organism evidence="7 8">
    <name type="scientific">Linum tenue</name>
    <dbReference type="NCBI Taxonomy" id="586396"/>
    <lineage>
        <taxon>Eukaryota</taxon>
        <taxon>Viridiplantae</taxon>
        <taxon>Streptophyta</taxon>
        <taxon>Embryophyta</taxon>
        <taxon>Tracheophyta</taxon>
        <taxon>Spermatophyta</taxon>
        <taxon>Magnoliopsida</taxon>
        <taxon>eudicotyledons</taxon>
        <taxon>Gunneridae</taxon>
        <taxon>Pentapetalae</taxon>
        <taxon>rosids</taxon>
        <taxon>fabids</taxon>
        <taxon>Malpighiales</taxon>
        <taxon>Linaceae</taxon>
        <taxon>Linum</taxon>
    </lineage>
</organism>
<feature type="domain" description="RRM" evidence="6">
    <location>
        <begin position="41"/>
        <end position="113"/>
    </location>
</feature>
<dbReference type="Pfam" id="PF07744">
    <property type="entry name" value="SPOC"/>
    <property type="match status" value="1"/>
</dbReference>
<dbReference type="InterPro" id="IPR012677">
    <property type="entry name" value="Nucleotide-bd_a/b_plait_sf"/>
</dbReference>
<feature type="compositionally biased region" description="Gly residues" evidence="5">
    <location>
        <begin position="1"/>
        <end position="15"/>
    </location>
</feature>
<evidence type="ECO:0000256" key="1">
    <source>
        <dbReference type="ARBA" id="ARBA00004123"/>
    </source>
</evidence>
<evidence type="ECO:0000259" key="6">
    <source>
        <dbReference type="PROSITE" id="PS50102"/>
    </source>
</evidence>
<reference evidence="7" key="1">
    <citation type="submission" date="2022-08" db="EMBL/GenBank/DDBJ databases">
        <authorList>
            <person name="Gutierrez-Valencia J."/>
        </authorList>
    </citation>
    <scope>NUCLEOTIDE SEQUENCE</scope>
</reference>
<gene>
    <name evidence="7" type="ORF">LITE_LOCUS46303</name>
</gene>
<feature type="compositionally biased region" description="Gly residues" evidence="5">
    <location>
        <begin position="735"/>
        <end position="747"/>
    </location>
</feature>
<sequence length="772" mass="84033">MNSRGGAGRGGGGGRGRFRGSSRFDGGGGGGGRQGSHPPSRHLWVGNLSHNIEEYDLTRHFLEFGDLDKVSFHPGRSYAFINFRNDEDAIAAYKVLQGFPVDGLPLRIEFAKADKPSSSSRDEDHEQLSPSEVLWISFPAVLKVDEAILRKAFSQFGEIERITVIPGRSYAFVQFRALSSACRAKETLQGKLFGNPRVHISYARNEGRPRSPRLVGDSSDGGGGRYDFVGGGKSSQFDSWRFEEELGPPPNVYERRGGALRGVGRKSSLLYEEEQWDLPAEEDSLYPSNKKLKTGSFEHELPDHHPYSDQESRRAPQGGFADFPYQPEGRGRNVDRWKGSYEDIQQSPAGEPLLHVPVERKRFGGSSEPVVPKPSLKLWQWEGAIAKGGSLVCQARAFPVGKSMEIMLPGYLDCTARTSLDMLSKHYDQAASAWVIFFVPASDADMGHYNEFMHYLGEKQRAAVAKLDERTTLFLVPPSEFSEKVLKVPGDMSISGVVLRLEPQVSNSVVRPPHEPNLHFQGDAHMPYKAAPLPQQDSLVMPPAGFSGSVHPSHGGSMSNAYADHRNEYLPPPQPRNRIDMSPQQASGAGNDLVYHHDPHHQGALTGNSSGHYAGGRSNNMSIQQQPTPHSVPSSLGAAGLQPQQLAQLVSSLLGQQGQLGGNNPDPSIADDPRKGSSLAAQTHDLHNNNQQNYEPSSQYGQLQHLQQQTANVLTAMNRDMQSTAVGQMNPPSGVQGGTAGSQGGAGDVKKLEATLELAATLLKQLQQGKGP</sequence>
<evidence type="ECO:0000256" key="4">
    <source>
        <dbReference type="PROSITE-ProRule" id="PRU00176"/>
    </source>
</evidence>
<evidence type="ECO:0000313" key="7">
    <source>
        <dbReference type="EMBL" id="CAI0552192.1"/>
    </source>
</evidence>
<dbReference type="CDD" id="cd21546">
    <property type="entry name" value="SPOC_FPA-like"/>
    <property type="match status" value="1"/>
</dbReference>
<dbReference type="InterPro" id="IPR000504">
    <property type="entry name" value="RRM_dom"/>
</dbReference>
<feature type="region of interest" description="Disordered" evidence="5">
    <location>
        <begin position="285"/>
        <end position="332"/>
    </location>
</feature>
<name>A0AAV0R6X6_9ROSI</name>
<evidence type="ECO:0000256" key="2">
    <source>
        <dbReference type="ARBA" id="ARBA00022884"/>
    </source>
</evidence>
<feature type="compositionally biased region" description="Basic and acidic residues" evidence="5">
    <location>
        <begin position="296"/>
        <end position="314"/>
    </location>
</feature>
<evidence type="ECO:0000313" key="8">
    <source>
        <dbReference type="Proteomes" id="UP001154282"/>
    </source>
</evidence>
<feature type="compositionally biased region" description="Gly residues" evidence="5">
    <location>
        <begin position="25"/>
        <end position="34"/>
    </location>
</feature>
<dbReference type="EMBL" id="CAMGYJ010000010">
    <property type="protein sequence ID" value="CAI0552192.1"/>
    <property type="molecule type" value="Genomic_DNA"/>
</dbReference>
<evidence type="ECO:0000256" key="5">
    <source>
        <dbReference type="SAM" id="MobiDB-lite"/>
    </source>
</evidence>
<dbReference type="GO" id="GO:0005634">
    <property type="term" value="C:nucleus"/>
    <property type="evidence" value="ECO:0007669"/>
    <property type="project" value="UniProtKB-SubCell"/>
</dbReference>
<proteinExistence type="predicted"/>
<dbReference type="GO" id="GO:0003723">
    <property type="term" value="F:RNA binding"/>
    <property type="evidence" value="ECO:0007669"/>
    <property type="project" value="UniProtKB-UniRule"/>
</dbReference>
<feature type="compositionally biased region" description="Polar residues" evidence="5">
    <location>
        <begin position="605"/>
        <end position="634"/>
    </location>
</feature>
<dbReference type="SMART" id="SM00360">
    <property type="entry name" value="RRM"/>
    <property type="match status" value="2"/>
</dbReference>
<dbReference type="CDD" id="cd00590">
    <property type="entry name" value="RRM_SF"/>
    <property type="match status" value="2"/>
</dbReference>
<dbReference type="InterPro" id="IPR035979">
    <property type="entry name" value="RBD_domain_sf"/>
</dbReference>
<keyword evidence="2 4" id="KW-0694">RNA-binding</keyword>
<dbReference type="PANTHER" id="PTHR23189">
    <property type="entry name" value="RNA RECOGNITION MOTIF-CONTAINING"/>
    <property type="match status" value="1"/>
</dbReference>